<dbReference type="InParanoid" id="K1QG21"/>
<dbReference type="HOGENOM" id="CLU_1455790_0_0_1"/>
<accession>K1QG21</accession>
<sequence length="186" mass="21993">MRIQTFNERHSRDKIENFLKEVETKDGMNKIQLAKAWDEYKSLMKSEKTLAYKYPKQFFDTLKDPQHPKRHNVMRLDQSPLSKLIGTNIKSVWKEGARIQFESLQASDQQLSDIENYDSYEPIKNGGCILYFTSFFFRAVILDTAGVMLSIWFVMCVVWLHLQNYILFSQIKYEMKISTIITIKEV</sequence>
<reference evidence="1" key="1">
    <citation type="journal article" date="2012" name="Nature">
        <title>The oyster genome reveals stress adaptation and complexity of shell formation.</title>
        <authorList>
            <person name="Zhang G."/>
            <person name="Fang X."/>
            <person name="Guo X."/>
            <person name="Li L."/>
            <person name="Luo R."/>
            <person name="Xu F."/>
            <person name="Yang P."/>
            <person name="Zhang L."/>
            <person name="Wang X."/>
            <person name="Qi H."/>
            <person name="Xiong Z."/>
            <person name="Que H."/>
            <person name="Xie Y."/>
            <person name="Holland P.W."/>
            <person name="Paps J."/>
            <person name="Zhu Y."/>
            <person name="Wu F."/>
            <person name="Chen Y."/>
            <person name="Wang J."/>
            <person name="Peng C."/>
            <person name="Meng J."/>
            <person name="Yang L."/>
            <person name="Liu J."/>
            <person name="Wen B."/>
            <person name="Zhang N."/>
            <person name="Huang Z."/>
            <person name="Zhu Q."/>
            <person name="Feng Y."/>
            <person name="Mount A."/>
            <person name="Hedgecock D."/>
            <person name="Xu Z."/>
            <person name="Liu Y."/>
            <person name="Domazet-Loso T."/>
            <person name="Du Y."/>
            <person name="Sun X."/>
            <person name="Zhang S."/>
            <person name="Liu B."/>
            <person name="Cheng P."/>
            <person name="Jiang X."/>
            <person name="Li J."/>
            <person name="Fan D."/>
            <person name="Wang W."/>
            <person name="Fu W."/>
            <person name="Wang T."/>
            <person name="Wang B."/>
            <person name="Zhang J."/>
            <person name="Peng Z."/>
            <person name="Li Y."/>
            <person name="Li N."/>
            <person name="Wang J."/>
            <person name="Chen M."/>
            <person name="He Y."/>
            <person name="Tan F."/>
            <person name="Song X."/>
            <person name="Zheng Q."/>
            <person name="Huang R."/>
            <person name="Yang H."/>
            <person name="Du X."/>
            <person name="Chen L."/>
            <person name="Yang M."/>
            <person name="Gaffney P.M."/>
            <person name="Wang S."/>
            <person name="Luo L."/>
            <person name="She Z."/>
            <person name="Ming Y."/>
            <person name="Huang W."/>
            <person name="Zhang S."/>
            <person name="Huang B."/>
            <person name="Zhang Y."/>
            <person name="Qu T."/>
            <person name="Ni P."/>
            <person name="Miao G."/>
            <person name="Wang J."/>
            <person name="Wang Q."/>
            <person name="Steinberg C.E."/>
            <person name="Wang H."/>
            <person name="Li N."/>
            <person name="Qian L."/>
            <person name="Zhang G."/>
            <person name="Li Y."/>
            <person name="Yang H."/>
            <person name="Liu X."/>
            <person name="Wang J."/>
            <person name="Yin Y."/>
            <person name="Wang J."/>
        </authorList>
    </citation>
    <scope>NUCLEOTIDE SEQUENCE [LARGE SCALE GENOMIC DNA]</scope>
    <source>
        <strain evidence="1">05x7-T-G4-1.051#20</strain>
    </source>
</reference>
<name>K1QG21_MAGGI</name>
<dbReference type="AlphaFoldDB" id="K1QG21"/>
<proteinExistence type="predicted"/>
<protein>
    <submittedName>
        <fullName evidence="1">Uncharacterized protein</fullName>
    </submittedName>
</protein>
<dbReference type="EMBL" id="JH818017">
    <property type="protein sequence ID" value="EKC32848.1"/>
    <property type="molecule type" value="Genomic_DNA"/>
</dbReference>
<gene>
    <name evidence="1" type="ORF">CGI_10013708</name>
</gene>
<organism evidence="1">
    <name type="scientific">Magallana gigas</name>
    <name type="common">Pacific oyster</name>
    <name type="synonym">Crassostrea gigas</name>
    <dbReference type="NCBI Taxonomy" id="29159"/>
    <lineage>
        <taxon>Eukaryota</taxon>
        <taxon>Metazoa</taxon>
        <taxon>Spiralia</taxon>
        <taxon>Lophotrochozoa</taxon>
        <taxon>Mollusca</taxon>
        <taxon>Bivalvia</taxon>
        <taxon>Autobranchia</taxon>
        <taxon>Pteriomorphia</taxon>
        <taxon>Ostreida</taxon>
        <taxon>Ostreoidea</taxon>
        <taxon>Ostreidae</taxon>
        <taxon>Magallana</taxon>
    </lineage>
</organism>
<evidence type="ECO:0000313" key="1">
    <source>
        <dbReference type="EMBL" id="EKC32848.1"/>
    </source>
</evidence>